<dbReference type="AlphaFoldDB" id="A0A1H1FF43"/>
<dbReference type="PANTHER" id="PTHR38459:SF1">
    <property type="entry name" value="PROPHAGE BACTOPRENOL-LINKED GLUCOSE TRANSLOCASE HOMOLOG"/>
    <property type="match status" value="1"/>
</dbReference>
<keyword evidence="4 6" id="KW-1133">Transmembrane helix</keyword>
<feature type="domain" description="GtrA/DPMS transmembrane" evidence="7">
    <location>
        <begin position="23"/>
        <end position="147"/>
    </location>
</feature>
<feature type="transmembrane region" description="Helical" evidence="6">
    <location>
        <begin position="87"/>
        <end position="107"/>
    </location>
</feature>
<dbReference type="InterPro" id="IPR051401">
    <property type="entry name" value="GtrA_CellWall_Glycosyl"/>
</dbReference>
<dbReference type="InterPro" id="IPR007267">
    <property type="entry name" value="GtrA_DPMS_TM"/>
</dbReference>
<evidence type="ECO:0000256" key="2">
    <source>
        <dbReference type="ARBA" id="ARBA00009399"/>
    </source>
</evidence>
<evidence type="ECO:0000259" key="7">
    <source>
        <dbReference type="Pfam" id="PF04138"/>
    </source>
</evidence>
<feature type="transmembrane region" description="Helical" evidence="6">
    <location>
        <begin position="21"/>
        <end position="44"/>
    </location>
</feature>
<keyword evidence="3 6" id="KW-0812">Transmembrane</keyword>
<evidence type="ECO:0000256" key="4">
    <source>
        <dbReference type="ARBA" id="ARBA00022989"/>
    </source>
</evidence>
<accession>A0A1H1FF43</accession>
<evidence type="ECO:0000313" key="8">
    <source>
        <dbReference type="EMBL" id="SDQ99612.1"/>
    </source>
</evidence>
<evidence type="ECO:0000256" key="5">
    <source>
        <dbReference type="ARBA" id="ARBA00023136"/>
    </source>
</evidence>
<organism evidence="8 9">
    <name type="scientific">Actinopolyspora saharensis</name>
    <dbReference type="NCBI Taxonomy" id="995062"/>
    <lineage>
        <taxon>Bacteria</taxon>
        <taxon>Bacillati</taxon>
        <taxon>Actinomycetota</taxon>
        <taxon>Actinomycetes</taxon>
        <taxon>Actinopolysporales</taxon>
        <taxon>Actinopolysporaceae</taxon>
        <taxon>Actinopolyspora</taxon>
    </lineage>
</organism>
<reference evidence="9" key="1">
    <citation type="submission" date="2016-10" db="EMBL/GenBank/DDBJ databases">
        <authorList>
            <person name="Varghese N."/>
            <person name="Submissions S."/>
        </authorList>
    </citation>
    <scope>NUCLEOTIDE SEQUENCE [LARGE SCALE GENOMIC DNA]</scope>
    <source>
        <strain evidence="9">DSM 45459</strain>
    </source>
</reference>
<dbReference type="STRING" id="995062.SAMN04489718_3014"/>
<sequence>MAVAESTAEPEVKKLGLLNQLIRFGLIGGVCALLDYGSYMTLLALEVPNWLARSLAFALGTTTSYVANRKLTFTGASTGNTKAKAGAFVLVYLVTFLVNIGTNQLLFLTLPPFDFGYGAQLRWSLCWVVGQGLGTGINFVLLRWVVFRE</sequence>
<evidence type="ECO:0000256" key="1">
    <source>
        <dbReference type="ARBA" id="ARBA00004141"/>
    </source>
</evidence>
<feature type="transmembrane region" description="Helical" evidence="6">
    <location>
        <begin position="127"/>
        <end position="146"/>
    </location>
</feature>
<gene>
    <name evidence="8" type="ORF">SAMN04489718_3014</name>
</gene>
<keyword evidence="5 6" id="KW-0472">Membrane</keyword>
<dbReference type="OrthoDB" id="3828151at2"/>
<dbReference type="Proteomes" id="UP000199301">
    <property type="component" value="Unassembled WGS sequence"/>
</dbReference>
<proteinExistence type="inferred from homology"/>
<dbReference type="RefSeq" id="WP_092524861.1">
    <property type="nucleotide sequence ID" value="NZ_FNKO01000002.1"/>
</dbReference>
<protein>
    <submittedName>
        <fullName evidence="8">Putative flippase GtrA (Transmembrane translocase of bactoprenol-linked glucose)</fullName>
    </submittedName>
</protein>
<dbReference type="Pfam" id="PF04138">
    <property type="entry name" value="GtrA_DPMS_TM"/>
    <property type="match status" value="1"/>
</dbReference>
<comment type="similarity">
    <text evidence="2">Belongs to the GtrA family.</text>
</comment>
<evidence type="ECO:0000313" key="9">
    <source>
        <dbReference type="Proteomes" id="UP000199301"/>
    </source>
</evidence>
<keyword evidence="9" id="KW-1185">Reference proteome</keyword>
<name>A0A1H1FF43_9ACTN</name>
<dbReference type="EMBL" id="FNKO01000002">
    <property type="protein sequence ID" value="SDQ99612.1"/>
    <property type="molecule type" value="Genomic_DNA"/>
</dbReference>
<feature type="transmembrane region" description="Helical" evidence="6">
    <location>
        <begin position="50"/>
        <end position="67"/>
    </location>
</feature>
<dbReference type="GO" id="GO:0005886">
    <property type="term" value="C:plasma membrane"/>
    <property type="evidence" value="ECO:0007669"/>
    <property type="project" value="TreeGrafter"/>
</dbReference>
<evidence type="ECO:0000256" key="3">
    <source>
        <dbReference type="ARBA" id="ARBA00022692"/>
    </source>
</evidence>
<evidence type="ECO:0000256" key="6">
    <source>
        <dbReference type="SAM" id="Phobius"/>
    </source>
</evidence>
<dbReference type="PANTHER" id="PTHR38459">
    <property type="entry name" value="PROPHAGE BACTOPRENOL-LINKED GLUCOSE TRANSLOCASE HOMOLOG"/>
    <property type="match status" value="1"/>
</dbReference>
<comment type="subcellular location">
    <subcellularLocation>
        <location evidence="1">Membrane</location>
        <topology evidence="1">Multi-pass membrane protein</topology>
    </subcellularLocation>
</comment>
<dbReference type="GO" id="GO:0000271">
    <property type="term" value="P:polysaccharide biosynthetic process"/>
    <property type="evidence" value="ECO:0007669"/>
    <property type="project" value="InterPro"/>
</dbReference>